<evidence type="ECO:0000313" key="2">
    <source>
        <dbReference type="Proteomes" id="UP000807469"/>
    </source>
</evidence>
<dbReference type="AlphaFoldDB" id="A0A9P5YTV2"/>
<comment type="caution">
    <text evidence="1">The sequence shown here is derived from an EMBL/GenBank/DDBJ whole genome shotgun (WGS) entry which is preliminary data.</text>
</comment>
<gene>
    <name evidence="1" type="ORF">BDN70DRAFT_898806</name>
</gene>
<sequence length="209" mass="23586">MHAIKAANKCFKALVPAKQGRENVKNLYHYRAIIKGFNNGKITFIQSIWYSYEVYKAIATATSMLLSCYFLKNSSKDQPPYNSHLLSILYQLSVEILNFDIMKLKLSLLNLVQHILLQLEDNEKPHLQQHVKVAKLMNIADYNAVSKAIPYASSVLDKKVMSILSPKAKVIKPREPVIVLDHNEDISTSGAVLEKNLSKMKEKGKATGK</sequence>
<name>A0A9P5YTV2_9AGAR</name>
<keyword evidence="2" id="KW-1185">Reference proteome</keyword>
<evidence type="ECO:0000313" key="1">
    <source>
        <dbReference type="EMBL" id="KAF9474630.1"/>
    </source>
</evidence>
<dbReference type="Proteomes" id="UP000807469">
    <property type="component" value="Unassembled WGS sequence"/>
</dbReference>
<accession>A0A9P5YTV2</accession>
<dbReference type="EMBL" id="MU155369">
    <property type="protein sequence ID" value="KAF9474630.1"/>
    <property type="molecule type" value="Genomic_DNA"/>
</dbReference>
<protein>
    <submittedName>
        <fullName evidence="1">Uncharacterized protein</fullName>
    </submittedName>
</protein>
<proteinExistence type="predicted"/>
<organism evidence="1 2">
    <name type="scientific">Pholiota conissans</name>
    <dbReference type="NCBI Taxonomy" id="109636"/>
    <lineage>
        <taxon>Eukaryota</taxon>
        <taxon>Fungi</taxon>
        <taxon>Dikarya</taxon>
        <taxon>Basidiomycota</taxon>
        <taxon>Agaricomycotina</taxon>
        <taxon>Agaricomycetes</taxon>
        <taxon>Agaricomycetidae</taxon>
        <taxon>Agaricales</taxon>
        <taxon>Agaricineae</taxon>
        <taxon>Strophariaceae</taxon>
        <taxon>Pholiota</taxon>
    </lineage>
</organism>
<reference evidence="1" key="1">
    <citation type="submission" date="2020-11" db="EMBL/GenBank/DDBJ databases">
        <authorList>
            <consortium name="DOE Joint Genome Institute"/>
            <person name="Ahrendt S."/>
            <person name="Riley R."/>
            <person name="Andreopoulos W."/>
            <person name="Labutti K."/>
            <person name="Pangilinan J."/>
            <person name="Ruiz-Duenas F.J."/>
            <person name="Barrasa J.M."/>
            <person name="Sanchez-Garcia M."/>
            <person name="Camarero S."/>
            <person name="Miyauchi S."/>
            <person name="Serrano A."/>
            <person name="Linde D."/>
            <person name="Babiker R."/>
            <person name="Drula E."/>
            <person name="Ayuso-Fernandez I."/>
            <person name="Pacheco R."/>
            <person name="Padilla G."/>
            <person name="Ferreira P."/>
            <person name="Barriuso J."/>
            <person name="Kellner H."/>
            <person name="Castanera R."/>
            <person name="Alfaro M."/>
            <person name="Ramirez L."/>
            <person name="Pisabarro A.G."/>
            <person name="Kuo A."/>
            <person name="Tritt A."/>
            <person name="Lipzen A."/>
            <person name="He G."/>
            <person name="Yan M."/>
            <person name="Ng V."/>
            <person name="Cullen D."/>
            <person name="Martin F."/>
            <person name="Rosso M.-N."/>
            <person name="Henrissat B."/>
            <person name="Hibbett D."/>
            <person name="Martinez A.T."/>
            <person name="Grigoriev I.V."/>
        </authorList>
    </citation>
    <scope>NUCLEOTIDE SEQUENCE</scope>
    <source>
        <strain evidence="1">CIRM-BRFM 674</strain>
    </source>
</reference>